<dbReference type="EMBL" id="OR735193">
    <property type="protein sequence ID" value="WOW71802.1"/>
    <property type="molecule type" value="Genomic_DNA"/>
</dbReference>
<accession>A0AAF1BXR9</accession>
<name>A0AAF1BXR9_9ADEN</name>
<keyword evidence="4" id="KW-0812">Transmembrane</keyword>
<proteinExistence type="inferred from homology"/>
<dbReference type="Pfam" id="PF02440">
    <property type="entry name" value="Adeno_E3_CR1"/>
    <property type="match status" value="1"/>
</dbReference>
<keyword evidence="3" id="KW-0325">Glycoprotein</keyword>
<sequence length="187" mass="20597">MVSTTTFLMLTSLATLTSARSHLTVTIGSNCTLKGPQGGHVFWWRIYDNGWFTKPCDQPGRFFCNGRDLTIINVTANDKGFYYGTDYKSSLDYNIIVLPSTTPAPRTTTFSSSSVANNTISNPTFAALSKRTVNNSTTSHTTISTSTISIIAAVTIGISILVFTITYYTCCYRKDEHKGDPLLRFDI</sequence>
<dbReference type="InterPro" id="IPR003471">
    <property type="entry name" value="Adeno_E3_CR1"/>
</dbReference>
<dbReference type="Pfam" id="PF02439">
    <property type="entry name" value="Adeno_E3_CR2"/>
    <property type="match status" value="1"/>
</dbReference>
<protein>
    <submittedName>
        <fullName evidence="7">E3 20.8 kDa protein</fullName>
    </submittedName>
</protein>
<dbReference type="InterPro" id="IPR003470">
    <property type="entry name" value="Adeno_E3_CR2"/>
</dbReference>
<evidence type="ECO:0000256" key="4">
    <source>
        <dbReference type="SAM" id="Phobius"/>
    </source>
</evidence>
<evidence type="ECO:0000256" key="2">
    <source>
        <dbReference type="ARBA" id="ARBA00022518"/>
    </source>
</evidence>
<evidence type="ECO:0000313" key="7">
    <source>
        <dbReference type="EMBL" id="WOW71802.1"/>
    </source>
</evidence>
<keyword evidence="4" id="KW-1133">Transmembrane helix</keyword>
<keyword evidence="4" id="KW-0472">Membrane</keyword>
<feature type="transmembrane region" description="Helical" evidence="4">
    <location>
        <begin position="148"/>
        <end position="168"/>
    </location>
</feature>
<organism evidence="7">
    <name type="scientific">Human adenovirus 106</name>
    <dbReference type="NCBI Taxonomy" id="3025491"/>
    <lineage>
        <taxon>Viruses</taxon>
        <taxon>Varidnaviria</taxon>
        <taxon>Bamfordvirae</taxon>
        <taxon>Preplasmiviricota</taxon>
        <taxon>Polisuviricotina</taxon>
        <taxon>Pharingeaviricetes</taxon>
        <taxon>Rowavirales</taxon>
        <taxon>Adenoviridae</taxon>
        <taxon>Mastadenovirus</taxon>
        <taxon>Mastadenovirus blackbeardi</taxon>
        <taxon>Human mastadenovirus B</taxon>
    </lineage>
</organism>
<reference evidence="7" key="1">
    <citation type="submission" date="2023-10" db="EMBL/GenBank/DDBJ databases">
        <title>genome sequences of clinical viruses from UW Virology.</title>
        <authorList>
            <person name="Sereewit J."/>
            <person name="Hajian P."/>
            <person name="Xie H."/>
            <person name="Greninger A.L."/>
        </authorList>
    </citation>
    <scope>NUCLEOTIDE SEQUENCE</scope>
    <source>
        <strain evidence="7">HAdV-B106/USA/9O9/2012</strain>
    </source>
</reference>
<comment type="similarity">
    <text evidence="1">Belongs to the adenoviridae E3_20 family.</text>
</comment>
<evidence type="ECO:0000256" key="1">
    <source>
        <dbReference type="ARBA" id="ARBA00006132"/>
    </source>
</evidence>
<keyword evidence="2" id="KW-0244">Early protein</keyword>
<feature type="domain" description="Adenovirus E3 region protein CR1" evidence="6">
    <location>
        <begin position="16"/>
        <end position="99"/>
    </location>
</feature>
<feature type="domain" description="Adenovirus E3 region protein CR2" evidence="5">
    <location>
        <begin position="143"/>
        <end position="178"/>
    </location>
</feature>
<evidence type="ECO:0000256" key="3">
    <source>
        <dbReference type="ARBA" id="ARBA00023180"/>
    </source>
</evidence>
<evidence type="ECO:0000259" key="6">
    <source>
        <dbReference type="Pfam" id="PF02440"/>
    </source>
</evidence>
<evidence type="ECO:0000259" key="5">
    <source>
        <dbReference type="Pfam" id="PF02439"/>
    </source>
</evidence>